<protein>
    <submittedName>
        <fullName evidence="2">UrcA family protein</fullName>
    </submittedName>
</protein>
<evidence type="ECO:0000313" key="3">
    <source>
        <dbReference type="Proteomes" id="UP000286576"/>
    </source>
</evidence>
<evidence type="ECO:0000313" key="2">
    <source>
        <dbReference type="EMBL" id="RIV88821.1"/>
    </source>
</evidence>
<dbReference type="NCBIfam" id="TIGR04433">
    <property type="entry name" value="UrcA_uranyl"/>
    <property type="match status" value="1"/>
</dbReference>
<proteinExistence type="predicted"/>
<evidence type="ECO:0000256" key="1">
    <source>
        <dbReference type="SAM" id="SignalP"/>
    </source>
</evidence>
<dbReference type="OrthoDB" id="7411253at2"/>
<comment type="caution">
    <text evidence="2">The sequence shown here is derived from an EMBL/GenBank/DDBJ whole genome shotgun (WGS) entry which is preliminary data.</text>
</comment>
<dbReference type="RefSeq" id="WP_119584098.1">
    <property type="nucleotide sequence ID" value="NZ_CAWODQ010000001.1"/>
</dbReference>
<gene>
    <name evidence="2" type="ORF">D2V07_00650</name>
</gene>
<accession>A0A418NW29</accession>
<reference evidence="2 3" key="1">
    <citation type="submission" date="2018-08" db="EMBL/GenBank/DDBJ databases">
        <title>Erythrobacter zhengii sp.nov., a bacterium isolated from deep-sea sediment.</title>
        <authorList>
            <person name="Fang C."/>
            <person name="Wu Y.-H."/>
            <person name="Sun C."/>
            <person name="Wang H."/>
            <person name="Cheng H."/>
            <person name="Meng F.-X."/>
            <person name="Wang C.-S."/>
            <person name="Xu X.-W."/>
        </authorList>
    </citation>
    <scope>NUCLEOTIDE SEQUENCE [LARGE SCALE GENOMIC DNA]</scope>
    <source>
        <strain evidence="2 3">V18</strain>
    </source>
</reference>
<feature type="signal peptide" evidence="1">
    <location>
        <begin position="1"/>
        <end position="23"/>
    </location>
</feature>
<name>A0A418NW29_9SPHN</name>
<organism evidence="2 3">
    <name type="scientific">Aurantiacibacter zhengii</name>
    <dbReference type="NCBI Taxonomy" id="2307003"/>
    <lineage>
        <taxon>Bacteria</taxon>
        <taxon>Pseudomonadati</taxon>
        <taxon>Pseudomonadota</taxon>
        <taxon>Alphaproteobacteria</taxon>
        <taxon>Sphingomonadales</taxon>
        <taxon>Erythrobacteraceae</taxon>
        <taxon>Aurantiacibacter</taxon>
    </lineage>
</organism>
<keyword evidence="3" id="KW-1185">Reference proteome</keyword>
<dbReference type="AlphaFoldDB" id="A0A418NW29"/>
<dbReference type="EMBL" id="QXFL01000001">
    <property type="protein sequence ID" value="RIV88821.1"/>
    <property type="molecule type" value="Genomic_DNA"/>
</dbReference>
<dbReference type="InterPro" id="IPR030972">
    <property type="entry name" value="UrcA_uranyl"/>
</dbReference>
<keyword evidence="1" id="KW-0732">Signal</keyword>
<sequence>MFKIATTTLFALSAITLAVPAAAQPEQNDVTVEIRLDGLDLTRAEDRDRLDDRVEYAIRRACRVNGMDSHSRKTQRACQESMTDLLAPQVELAIAEARGPSLAAIEANPGA</sequence>
<dbReference type="Proteomes" id="UP000286576">
    <property type="component" value="Unassembled WGS sequence"/>
</dbReference>
<feature type="chain" id="PRO_5019043231" evidence="1">
    <location>
        <begin position="24"/>
        <end position="111"/>
    </location>
</feature>